<feature type="region of interest" description="Disordered" evidence="1">
    <location>
        <begin position="1"/>
        <end position="168"/>
    </location>
</feature>
<accession>A0A9Q1EVR1</accession>
<gene>
    <name evidence="2" type="ORF">SKAU_G00301380</name>
</gene>
<keyword evidence="3" id="KW-1185">Reference proteome</keyword>
<comment type="caution">
    <text evidence="2">The sequence shown here is derived from an EMBL/GenBank/DDBJ whole genome shotgun (WGS) entry which is preliminary data.</text>
</comment>
<feature type="compositionally biased region" description="Polar residues" evidence="1">
    <location>
        <begin position="49"/>
        <end position="58"/>
    </location>
</feature>
<sequence>MPILKQLVSGSSQTKRRSRARPYHRDDQRPRWGTSATPCTWGRGGDTFGDTSFLSSRSGEPPRAGDITPHSPRPSLLSRTFRSSKRSQSVTRVDRCENLLAPLAGSPDPREKRLLPAAPQRRGRGEGTGCAQKSLLQPRGSAPLRRTAGLLTGLRPWTQNRWSGASGS</sequence>
<proteinExistence type="predicted"/>
<evidence type="ECO:0000313" key="3">
    <source>
        <dbReference type="Proteomes" id="UP001152622"/>
    </source>
</evidence>
<evidence type="ECO:0000256" key="1">
    <source>
        <dbReference type="SAM" id="MobiDB-lite"/>
    </source>
</evidence>
<evidence type="ECO:0000313" key="2">
    <source>
        <dbReference type="EMBL" id="KAJ8345945.1"/>
    </source>
</evidence>
<dbReference type="EMBL" id="JAINUF010000012">
    <property type="protein sequence ID" value="KAJ8345945.1"/>
    <property type="molecule type" value="Genomic_DNA"/>
</dbReference>
<name>A0A9Q1EVR1_SYNKA</name>
<feature type="compositionally biased region" description="Low complexity" evidence="1">
    <location>
        <begin position="144"/>
        <end position="155"/>
    </location>
</feature>
<reference evidence="2" key="1">
    <citation type="journal article" date="2023" name="Science">
        <title>Genome structures resolve the early diversification of teleost fishes.</title>
        <authorList>
            <person name="Parey E."/>
            <person name="Louis A."/>
            <person name="Montfort J."/>
            <person name="Bouchez O."/>
            <person name="Roques C."/>
            <person name="Iampietro C."/>
            <person name="Lluch J."/>
            <person name="Castinel A."/>
            <person name="Donnadieu C."/>
            <person name="Desvignes T."/>
            <person name="Floi Bucao C."/>
            <person name="Jouanno E."/>
            <person name="Wen M."/>
            <person name="Mejri S."/>
            <person name="Dirks R."/>
            <person name="Jansen H."/>
            <person name="Henkel C."/>
            <person name="Chen W.J."/>
            <person name="Zahm M."/>
            <person name="Cabau C."/>
            <person name="Klopp C."/>
            <person name="Thompson A.W."/>
            <person name="Robinson-Rechavi M."/>
            <person name="Braasch I."/>
            <person name="Lecointre G."/>
            <person name="Bobe J."/>
            <person name="Postlethwait J.H."/>
            <person name="Berthelot C."/>
            <person name="Roest Crollius H."/>
            <person name="Guiguen Y."/>
        </authorList>
    </citation>
    <scope>NUCLEOTIDE SEQUENCE</scope>
    <source>
        <strain evidence="2">WJC10195</strain>
    </source>
</reference>
<dbReference type="OrthoDB" id="8898624at2759"/>
<feature type="compositionally biased region" description="Polar residues" evidence="1">
    <location>
        <begin position="157"/>
        <end position="168"/>
    </location>
</feature>
<dbReference type="Proteomes" id="UP001152622">
    <property type="component" value="Chromosome 12"/>
</dbReference>
<feature type="compositionally biased region" description="Polar residues" evidence="1">
    <location>
        <begin position="77"/>
        <end position="91"/>
    </location>
</feature>
<dbReference type="AlphaFoldDB" id="A0A9Q1EVR1"/>
<organism evidence="2 3">
    <name type="scientific">Synaphobranchus kaupii</name>
    <name type="common">Kaup's arrowtooth eel</name>
    <dbReference type="NCBI Taxonomy" id="118154"/>
    <lineage>
        <taxon>Eukaryota</taxon>
        <taxon>Metazoa</taxon>
        <taxon>Chordata</taxon>
        <taxon>Craniata</taxon>
        <taxon>Vertebrata</taxon>
        <taxon>Euteleostomi</taxon>
        <taxon>Actinopterygii</taxon>
        <taxon>Neopterygii</taxon>
        <taxon>Teleostei</taxon>
        <taxon>Anguilliformes</taxon>
        <taxon>Synaphobranchidae</taxon>
        <taxon>Synaphobranchus</taxon>
    </lineage>
</organism>
<protein>
    <submittedName>
        <fullName evidence="2">Uncharacterized protein</fullName>
    </submittedName>
</protein>